<sequence>MKRLLISLSASALLSGCGANIDDLIAYTESVRANTKVSIEPYPEFAPLPNVSYTASDHRSPFLRSRTEQVVQSVEDRPNCQQPNNDRRKQALESYGIDSLEMAGVFTNNGRQYALIKAFDGSLHKVTRGNYIGLFNGRVSSIHDIEILIQEMLPDGAGCWKSKQTTLTKPSMVGGNNNV</sequence>
<organism evidence="1 2">
    <name type="scientific">Glaciecola punicea ACAM 611</name>
    <dbReference type="NCBI Taxonomy" id="1121923"/>
    <lineage>
        <taxon>Bacteria</taxon>
        <taxon>Pseudomonadati</taxon>
        <taxon>Pseudomonadota</taxon>
        <taxon>Gammaproteobacteria</taxon>
        <taxon>Alteromonadales</taxon>
        <taxon>Alteromonadaceae</taxon>
        <taxon>Glaciecola</taxon>
    </lineage>
</organism>
<dbReference type="EMBL" id="BAET01000033">
    <property type="protein sequence ID" value="GAB56934.1"/>
    <property type="molecule type" value="Genomic_DNA"/>
</dbReference>
<dbReference type="Proteomes" id="UP000053586">
    <property type="component" value="Unassembled WGS sequence"/>
</dbReference>
<accession>H5TF07</accession>
<dbReference type="InterPro" id="IPR007446">
    <property type="entry name" value="PilP"/>
</dbReference>
<dbReference type="STRING" id="56804.BAE46_02915"/>
<dbReference type="eggNOG" id="COG3168">
    <property type="taxonomic scope" value="Bacteria"/>
</dbReference>
<proteinExistence type="predicted"/>
<dbReference type="PROSITE" id="PS51257">
    <property type="entry name" value="PROKAR_LIPOPROTEIN"/>
    <property type="match status" value="1"/>
</dbReference>
<reference evidence="1 2" key="2">
    <citation type="journal article" date="2017" name="Antonie Van Leeuwenhoek">
        <title>Rhizobium rhizosphaerae sp. nov., a novel species isolated from rice rhizosphere.</title>
        <authorList>
            <person name="Zhao J.J."/>
            <person name="Zhang J."/>
            <person name="Zhang R.J."/>
            <person name="Zhang C.W."/>
            <person name="Yin H.Q."/>
            <person name="Zhang X.X."/>
        </authorList>
    </citation>
    <scope>NUCLEOTIDE SEQUENCE [LARGE SCALE GENOMIC DNA]</scope>
    <source>
        <strain evidence="1 2">ACAM 611</strain>
    </source>
</reference>
<evidence type="ECO:0000313" key="2">
    <source>
        <dbReference type="Proteomes" id="UP000053586"/>
    </source>
</evidence>
<dbReference type="AlphaFoldDB" id="H5TF07"/>
<evidence type="ECO:0000313" key="1">
    <source>
        <dbReference type="EMBL" id="GAB56934.1"/>
    </source>
</evidence>
<dbReference type="RefSeq" id="WP_006007603.1">
    <property type="nucleotide sequence ID" value="NZ_BAET01000033.1"/>
</dbReference>
<comment type="caution">
    <text evidence="1">The sequence shown here is derived from an EMBL/GenBank/DDBJ whole genome shotgun (WGS) entry which is preliminary data.</text>
</comment>
<dbReference type="Gene3D" id="2.30.30.830">
    <property type="match status" value="1"/>
</dbReference>
<dbReference type="OrthoDB" id="5296580at2"/>
<keyword evidence="2" id="KW-1185">Reference proteome</keyword>
<name>H5TF07_9ALTE</name>
<gene>
    <name evidence="1" type="primary">pilP</name>
    <name evidence="1" type="ORF">GPUN_2820</name>
</gene>
<protein>
    <submittedName>
        <fullName evidence="1">Type IV pilus assembly protein PilP</fullName>
    </submittedName>
</protein>
<dbReference type="Pfam" id="PF04351">
    <property type="entry name" value="PilP"/>
    <property type="match status" value="1"/>
</dbReference>
<reference evidence="1 2" key="1">
    <citation type="journal article" date="2012" name="J. Bacteriol.">
        <title>Genome sequence of proteorhodopsin-containing sea ice bacterium Glaciecola punicea ACAM 611T.</title>
        <authorList>
            <person name="Qin Q.-L."/>
            <person name="Xie B.-B."/>
            <person name="Shu Y.-L."/>
            <person name="Rong J.-C."/>
            <person name="Zhao D.-L."/>
            <person name="Zhang X.-Y."/>
            <person name="Chen X.-L."/>
            <person name="Zhou B.-C."/>
            <person name="Zhanga Y.-Z."/>
        </authorList>
    </citation>
    <scope>NUCLEOTIDE SEQUENCE [LARGE SCALE GENOMIC DNA]</scope>
    <source>
        <strain evidence="1 2">ACAM 611</strain>
    </source>
</reference>
<dbReference type="PIRSF" id="PIRSF016481">
    <property type="entry name" value="Pilus_assembly_PilP"/>
    <property type="match status" value="1"/>
</dbReference>